<evidence type="ECO:0000313" key="3">
    <source>
        <dbReference type="Proteomes" id="UP000199603"/>
    </source>
</evidence>
<evidence type="ECO:0000256" key="1">
    <source>
        <dbReference type="SAM" id="SignalP"/>
    </source>
</evidence>
<name>A0A1G6W0Z0_9GAMM</name>
<keyword evidence="3" id="KW-1185">Reference proteome</keyword>
<proteinExistence type="predicted"/>
<dbReference type="RefSeq" id="WP_143006622.1">
    <property type="nucleotide sequence ID" value="NZ_FNAG01000004.1"/>
</dbReference>
<sequence length="140" mass="14765">MRWSLLMTLSFATAALATTPTSAELTGVYLKHSTGAMWDPGVQLVLTSSGRGMHVILRCGKGDLSGVPEVLAAKVTRGEVSFSLPEGGDSRCPAGDYEGRLRVVDGVATSLILRMPSVATALDLQRESGFAPAGSFYPYE</sequence>
<dbReference type="EMBL" id="FNAG01000004">
    <property type="protein sequence ID" value="SDD58705.1"/>
    <property type="molecule type" value="Genomic_DNA"/>
</dbReference>
<keyword evidence="1" id="KW-0732">Signal</keyword>
<protein>
    <submittedName>
        <fullName evidence="2">Uncharacterized protein</fullName>
    </submittedName>
</protein>
<feature type="chain" id="PRO_5011466275" evidence="1">
    <location>
        <begin position="24"/>
        <end position="140"/>
    </location>
</feature>
<feature type="signal peptide" evidence="1">
    <location>
        <begin position="1"/>
        <end position="23"/>
    </location>
</feature>
<gene>
    <name evidence="2" type="ORF">SAMN04488509_10428</name>
</gene>
<evidence type="ECO:0000313" key="2">
    <source>
        <dbReference type="EMBL" id="SDD58705.1"/>
    </source>
</evidence>
<organism evidence="2 3">
    <name type="scientific">Aquimonas voraii</name>
    <dbReference type="NCBI Taxonomy" id="265719"/>
    <lineage>
        <taxon>Bacteria</taxon>
        <taxon>Pseudomonadati</taxon>
        <taxon>Pseudomonadota</taxon>
        <taxon>Gammaproteobacteria</taxon>
        <taxon>Lysobacterales</taxon>
        <taxon>Lysobacteraceae</taxon>
        <taxon>Aquimonas</taxon>
    </lineage>
</organism>
<accession>A0A1G6W0Z0</accession>
<dbReference type="AlphaFoldDB" id="A0A1G6W0Z0"/>
<reference evidence="2 3" key="1">
    <citation type="submission" date="2016-10" db="EMBL/GenBank/DDBJ databases">
        <authorList>
            <person name="de Groot N.N."/>
        </authorList>
    </citation>
    <scope>NUCLEOTIDE SEQUENCE [LARGE SCALE GENOMIC DNA]</scope>
    <source>
        <strain evidence="2 3">DSM 16957</strain>
    </source>
</reference>
<dbReference type="Proteomes" id="UP000199603">
    <property type="component" value="Unassembled WGS sequence"/>
</dbReference>